<dbReference type="FunFam" id="3.90.80.10:FF:000009">
    <property type="entry name" value="Inorganic pyrophosphatase"/>
    <property type="match status" value="1"/>
</dbReference>
<dbReference type="EC" id="3.6.1.1" evidence="3"/>
<evidence type="ECO:0000256" key="6">
    <source>
        <dbReference type="ARBA" id="ARBA00022842"/>
    </source>
</evidence>
<dbReference type="GO" id="GO:0004427">
    <property type="term" value="F:inorganic diphosphate phosphatase activity"/>
    <property type="evidence" value="ECO:0007669"/>
    <property type="project" value="UniProtKB-EC"/>
</dbReference>
<gene>
    <name evidence="10" type="ORF">B0I71DRAFT_128319</name>
    <name evidence="9" type="ORF">YALI1_C16485g</name>
</gene>
<dbReference type="InterPro" id="IPR036649">
    <property type="entry name" value="Pyrophosphatase_sf"/>
</dbReference>
<evidence type="ECO:0000256" key="1">
    <source>
        <dbReference type="ARBA" id="ARBA00001946"/>
    </source>
</evidence>
<evidence type="ECO:0000313" key="10">
    <source>
        <dbReference type="EMBL" id="RDW27930.1"/>
    </source>
</evidence>
<dbReference type="AlphaFoldDB" id="A0A1D8NAQ7"/>
<evidence type="ECO:0000256" key="7">
    <source>
        <dbReference type="ARBA" id="ARBA00032535"/>
    </source>
</evidence>
<name>A0A1D8NAQ7_YARLL</name>
<sequence>MLRQVVRPLRGSRISARLRGPGAGFFCAQTSSSGFFSSFQVTRAMSYKTRTNGQLYTKDFKLYIENEAGDPISAFHDIPVYPDSGKIRFEQPKSDLVNMVVEVPRWSNAKMEISKSAELNPITQDVKKDRVRFVRNFYPHHGYCHNYGAIPQTWENPHVKDSLTQIEGDNDPIDVVDIGQALGKMGQVKTVKVVGALGLIDEGETDWKIIAIDVRDPRAAKINDISDVSKSVLNDIYDWFKYYKVPDGKPANNFAFDGKFLNKAEALDVVYEGHVHWLELLKGNVPAGEIDLTNVTLTDTKGFKSRHDVAIKANEVVEPAKVSSSVNDWLVVERE</sequence>
<dbReference type="Gene3D" id="3.90.80.10">
    <property type="entry name" value="Inorganic pyrophosphatase"/>
    <property type="match status" value="1"/>
</dbReference>
<evidence type="ECO:0000256" key="4">
    <source>
        <dbReference type="ARBA" id="ARBA00022723"/>
    </source>
</evidence>
<evidence type="ECO:0000256" key="5">
    <source>
        <dbReference type="ARBA" id="ARBA00022801"/>
    </source>
</evidence>
<evidence type="ECO:0000313" key="11">
    <source>
        <dbReference type="Proteomes" id="UP000182444"/>
    </source>
</evidence>
<evidence type="ECO:0000313" key="12">
    <source>
        <dbReference type="Proteomes" id="UP000256601"/>
    </source>
</evidence>
<dbReference type="VEuPathDB" id="FungiDB:YALI0_C11803g"/>
<evidence type="ECO:0000313" key="9">
    <source>
        <dbReference type="EMBL" id="AOW02716.1"/>
    </source>
</evidence>
<dbReference type="PANTHER" id="PTHR10286">
    <property type="entry name" value="INORGANIC PYROPHOSPHATASE"/>
    <property type="match status" value="1"/>
</dbReference>
<dbReference type="VEuPathDB" id="FungiDB:YALI1_C16485g"/>
<comment type="catalytic activity">
    <reaction evidence="8">
        <text>diphosphate + H2O = 2 phosphate + H(+)</text>
        <dbReference type="Rhea" id="RHEA:24576"/>
        <dbReference type="ChEBI" id="CHEBI:15377"/>
        <dbReference type="ChEBI" id="CHEBI:15378"/>
        <dbReference type="ChEBI" id="CHEBI:33019"/>
        <dbReference type="ChEBI" id="CHEBI:43474"/>
        <dbReference type="EC" id="3.6.1.1"/>
    </reaction>
</comment>
<dbReference type="KEGG" id="yli:2909269"/>
<keyword evidence="5" id="KW-0378">Hydrolase</keyword>
<accession>A0A1D8NAQ7</accession>
<evidence type="ECO:0000256" key="2">
    <source>
        <dbReference type="ARBA" id="ARBA00006220"/>
    </source>
</evidence>
<dbReference type="GO" id="GO:0000287">
    <property type="term" value="F:magnesium ion binding"/>
    <property type="evidence" value="ECO:0007669"/>
    <property type="project" value="InterPro"/>
</dbReference>
<dbReference type="GO" id="GO:0005737">
    <property type="term" value="C:cytoplasm"/>
    <property type="evidence" value="ECO:0007669"/>
    <property type="project" value="InterPro"/>
</dbReference>
<dbReference type="CDD" id="cd00412">
    <property type="entry name" value="pyrophosphatase"/>
    <property type="match status" value="1"/>
</dbReference>
<dbReference type="Proteomes" id="UP000256601">
    <property type="component" value="Unassembled WGS sequence"/>
</dbReference>
<comment type="similarity">
    <text evidence="2">Belongs to the PPase family.</text>
</comment>
<protein>
    <recommendedName>
        <fullName evidence="3">inorganic diphosphatase</fullName>
        <ecNumber evidence="3">3.6.1.1</ecNumber>
    </recommendedName>
    <alternativeName>
        <fullName evidence="7">Pyrophosphate phospho-hydrolase</fullName>
    </alternativeName>
</protein>
<dbReference type="Proteomes" id="UP000182444">
    <property type="component" value="Chromosome 1C"/>
</dbReference>
<keyword evidence="6" id="KW-0460">Magnesium</keyword>
<comment type="cofactor">
    <cofactor evidence="1">
        <name>Mg(2+)</name>
        <dbReference type="ChEBI" id="CHEBI:18420"/>
    </cofactor>
</comment>
<dbReference type="SUPFAM" id="SSF50324">
    <property type="entry name" value="Inorganic pyrophosphatase"/>
    <property type="match status" value="1"/>
</dbReference>
<dbReference type="eggNOG" id="KOG1626">
    <property type="taxonomic scope" value="Eukaryota"/>
</dbReference>
<evidence type="ECO:0000256" key="3">
    <source>
        <dbReference type="ARBA" id="ARBA00012146"/>
    </source>
</evidence>
<dbReference type="EMBL" id="KZ857327">
    <property type="protein sequence ID" value="RDW27930.1"/>
    <property type="molecule type" value="Genomic_DNA"/>
</dbReference>
<evidence type="ECO:0000256" key="8">
    <source>
        <dbReference type="ARBA" id="ARBA00047820"/>
    </source>
</evidence>
<dbReference type="Pfam" id="PF00719">
    <property type="entry name" value="Pyrophosphatase"/>
    <property type="match status" value="1"/>
</dbReference>
<dbReference type="PROSITE" id="PS00387">
    <property type="entry name" value="PPASE"/>
    <property type="match status" value="1"/>
</dbReference>
<reference evidence="9 11" key="1">
    <citation type="journal article" date="2016" name="PLoS ONE">
        <title>Sequence Assembly of Yarrowia lipolytica Strain W29/CLIB89 Shows Transposable Element Diversity.</title>
        <authorList>
            <person name="Magnan C."/>
            <person name="Yu J."/>
            <person name="Chang I."/>
            <person name="Jahn E."/>
            <person name="Kanomata Y."/>
            <person name="Wu J."/>
            <person name="Zeller M."/>
            <person name="Oakes M."/>
            <person name="Baldi P."/>
            <person name="Sandmeyer S."/>
        </authorList>
    </citation>
    <scope>NUCLEOTIDE SEQUENCE [LARGE SCALE GENOMIC DNA]</scope>
    <source>
        <strain evidence="9">CLIB89</strain>
        <strain evidence="11">CLIB89(W29)</strain>
    </source>
</reference>
<keyword evidence="4" id="KW-0479">Metal-binding</keyword>
<dbReference type="InterPro" id="IPR008162">
    <property type="entry name" value="Pyrophosphatase"/>
</dbReference>
<dbReference type="OrthoDB" id="1608002at2759"/>
<organism evidence="9 11">
    <name type="scientific">Yarrowia lipolytica</name>
    <name type="common">Candida lipolytica</name>
    <dbReference type="NCBI Taxonomy" id="4952"/>
    <lineage>
        <taxon>Eukaryota</taxon>
        <taxon>Fungi</taxon>
        <taxon>Dikarya</taxon>
        <taxon>Ascomycota</taxon>
        <taxon>Saccharomycotina</taxon>
        <taxon>Dipodascomycetes</taxon>
        <taxon>Dipodascales</taxon>
        <taxon>Dipodascales incertae sedis</taxon>
        <taxon>Yarrowia</taxon>
    </lineage>
</organism>
<dbReference type="GO" id="GO:0006796">
    <property type="term" value="P:phosphate-containing compound metabolic process"/>
    <property type="evidence" value="ECO:0007669"/>
    <property type="project" value="InterPro"/>
</dbReference>
<dbReference type="EMBL" id="CP017555">
    <property type="protein sequence ID" value="AOW02716.1"/>
    <property type="molecule type" value="Genomic_DNA"/>
</dbReference>
<reference evidence="10 12" key="2">
    <citation type="submission" date="2018-07" db="EMBL/GenBank/DDBJ databases">
        <title>Draft Genome Assemblies for Five Robust Yarrowia lipolytica Strains Exhibiting High Lipid Production and Pentose Sugar Utilization and Sugar Alcohol Secretion from Undetoxified Lignocellulosic Biomass Hydrolysates.</title>
        <authorList>
            <consortium name="DOE Joint Genome Institute"/>
            <person name="Walker C."/>
            <person name="Ryu S."/>
            <person name="Na H."/>
            <person name="Zane M."/>
            <person name="LaButti K."/>
            <person name="Lipzen A."/>
            <person name="Haridas S."/>
            <person name="Barry K."/>
            <person name="Grigoriev I.V."/>
            <person name="Quarterman J."/>
            <person name="Slininger P."/>
            <person name="Dien B."/>
            <person name="Trinh C.T."/>
        </authorList>
    </citation>
    <scope>NUCLEOTIDE SEQUENCE [LARGE SCALE GENOMIC DNA]</scope>
    <source>
        <strain evidence="10 12">YB392</strain>
    </source>
</reference>
<proteinExistence type="inferred from homology"/>